<accession>A0A0P1ARG0</accession>
<evidence type="ECO:0000256" key="3">
    <source>
        <dbReference type="SAM" id="Phobius"/>
    </source>
</evidence>
<evidence type="ECO:0000313" key="4">
    <source>
        <dbReference type="EMBL" id="CEG43517.1"/>
    </source>
</evidence>
<dbReference type="OrthoDB" id="128410at2759"/>
<feature type="region of interest" description="Disordered" evidence="2">
    <location>
        <begin position="1"/>
        <end position="31"/>
    </location>
</feature>
<feature type="compositionally biased region" description="Basic and acidic residues" evidence="2">
    <location>
        <begin position="19"/>
        <end position="31"/>
    </location>
</feature>
<dbReference type="AlphaFoldDB" id="A0A0P1ARG0"/>
<evidence type="ECO:0000256" key="1">
    <source>
        <dbReference type="SAM" id="Coils"/>
    </source>
</evidence>
<feature type="compositionally biased region" description="Polar residues" evidence="2">
    <location>
        <begin position="661"/>
        <end position="681"/>
    </location>
</feature>
<dbReference type="OMA" id="WHEEMIQ"/>
<proteinExistence type="predicted"/>
<organism evidence="4 5">
    <name type="scientific">Plasmopara halstedii</name>
    <name type="common">Downy mildew of sunflower</name>
    <dbReference type="NCBI Taxonomy" id="4781"/>
    <lineage>
        <taxon>Eukaryota</taxon>
        <taxon>Sar</taxon>
        <taxon>Stramenopiles</taxon>
        <taxon>Oomycota</taxon>
        <taxon>Peronosporomycetes</taxon>
        <taxon>Peronosporales</taxon>
        <taxon>Peronosporaceae</taxon>
        <taxon>Plasmopara</taxon>
    </lineage>
</organism>
<evidence type="ECO:0000256" key="2">
    <source>
        <dbReference type="SAM" id="MobiDB-lite"/>
    </source>
</evidence>
<keyword evidence="5" id="KW-1185">Reference proteome</keyword>
<feature type="transmembrane region" description="Helical" evidence="3">
    <location>
        <begin position="549"/>
        <end position="571"/>
    </location>
</feature>
<dbReference type="RefSeq" id="XP_024579886.1">
    <property type="nucleotide sequence ID" value="XM_024729517.1"/>
</dbReference>
<feature type="coiled-coil region" evidence="1">
    <location>
        <begin position="154"/>
        <end position="214"/>
    </location>
</feature>
<evidence type="ECO:0000313" key="5">
    <source>
        <dbReference type="Proteomes" id="UP000054928"/>
    </source>
</evidence>
<keyword evidence="1" id="KW-0175">Coiled coil</keyword>
<dbReference type="GeneID" id="36408765"/>
<sequence length="693" mass="81189">MAASRSNSPIRDALLKWQRQQDQKRRERTQERSINFASSLICDSLESYRPKVMSYYDVEEDTLMTFIKERDDEDRRLRQKNGMEFYSPVRPEDYSFKNSSSGLRQHLALSRIKPPMSKRRLDTTVRKSFGNEMKTPERWRRIAMRSKGKGIEMKEWDEEDAQQAERLLEKAAEDEKDETHWKDLFHSTKVNWNLSNQRVEHQDEKRKNEKLLDEKSWNLCQGKHSGSDSNAPTLLSSSVGEHYRKEGYDDHKEECLVDENDILNGNLVTTLFHIEMSRLNMIMVVICLLIGTSGFFVEEILNGCGWIMIQSPLMISKENQLQIRNRVHRLQQNVEMFQLSTIDMDLKAQAVLLQVRHHIKQTQKDRERYRNILVDEMQEMRHHLIHVTQEEVKRERKLIQSQLQDLVKMDQEMMHNHMKADKSIETLKETMAIQVESNDVIEDTLKDQQIDLLPLDHAKTLASIQQNDDVSVSFRELPNDQNKFQSQLGEKLVLDKSQLNVESKLSAHVDEIMIKSKQSVASSISDQVKPETADDSQAKVVATGMTLDGFILLIGSILLVVCVLSRVYNVYRHKKWLEKRRKRRNQRALLRAQQRAQAMAKFKGDSDAADSCIEEVCLMTPEHDNEEFESPLSRYNVESDGLNQRQQMYHSPVPRHRNSERPWTSTPKSLNRGVTDQQSPWQRRKRHVQDRRI</sequence>
<keyword evidence="3" id="KW-1133">Transmembrane helix</keyword>
<keyword evidence="3" id="KW-0472">Membrane</keyword>
<name>A0A0P1ARG0_PLAHL</name>
<feature type="region of interest" description="Disordered" evidence="2">
    <location>
        <begin position="648"/>
        <end position="693"/>
    </location>
</feature>
<dbReference type="EMBL" id="CCYD01000667">
    <property type="protein sequence ID" value="CEG43517.1"/>
    <property type="molecule type" value="Genomic_DNA"/>
</dbReference>
<reference evidence="5" key="1">
    <citation type="submission" date="2014-09" db="EMBL/GenBank/DDBJ databases">
        <authorList>
            <person name="Sharma Rahul"/>
            <person name="Thines Marco"/>
        </authorList>
    </citation>
    <scope>NUCLEOTIDE SEQUENCE [LARGE SCALE GENOMIC DNA]</scope>
</reference>
<dbReference type="Proteomes" id="UP000054928">
    <property type="component" value="Unassembled WGS sequence"/>
</dbReference>
<protein>
    <submittedName>
        <fullName evidence="4">Uncharacterized protein</fullName>
    </submittedName>
</protein>
<feature type="compositionally biased region" description="Basic residues" evidence="2">
    <location>
        <begin position="682"/>
        <end position="693"/>
    </location>
</feature>
<keyword evidence="3" id="KW-0812">Transmembrane</keyword>